<dbReference type="GeneID" id="29118128"/>
<evidence type="ECO:0000313" key="5">
    <source>
        <dbReference type="Proteomes" id="UP000077248"/>
    </source>
</evidence>
<evidence type="ECO:0000256" key="1">
    <source>
        <dbReference type="ARBA" id="ARBA00006484"/>
    </source>
</evidence>
<dbReference type="VEuPathDB" id="FungiDB:CC77DRAFT_632411"/>
<accession>A0A177DWN1</accession>
<dbReference type="PRINTS" id="PR00081">
    <property type="entry name" value="GDHRDH"/>
</dbReference>
<keyword evidence="2" id="KW-0560">Oxidoreductase</keyword>
<dbReference type="Gene3D" id="3.40.50.720">
    <property type="entry name" value="NAD(P)-binding Rossmann-like Domain"/>
    <property type="match status" value="1"/>
</dbReference>
<dbReference type="Proteomes" id="UP000077248">
    <property type="component" value="Unassembled WGS sequence"/>
</dbReference>
<keyword evidence="5" id="KW-1185">Reference proteome</keyword>
<dbReference type="AlphaFoldDB" id="A0A177DWN1"/>
<dbReference type="SUPFAM" id="SSF51735">
    <property type="entry name" value="NAD(P)-binding Rossmann-fold domains"/>
    <property type="match status" value="1"/>
</dbReference>
<dbReference type="PANTHER" id="PTHR43180">
    <property type="entry name" value="3-OXOACYL-(ACYL-CARRIER-PROTEIN) REDUCTASE (AFU_ORTHOLOGUE AFUA_6G11210)"/>
    <property type="match status" value="1"/>
</dbReference>
<reference evidence="4 5" key="1">
    <citation type="submission" date="2016-05" db="EMBL/GenBank/DDBJ databases">
        <title>Comparative analysis of secretome profiles of manganese(II)-oxidizing ascomycete fungi.</title>
        <authorList>
            <consortium name="DOE Joint Genome Institute"/>
            <person name="Zeiner C.A."/>
            <person name="Purvine S.O."/>
            <person name="Zink E.M."/>
            <person name="Wu S."/>
            <person name="Pasa-Tolic L."/>
            <person name="Chaput D.L."/>
            <person name="Haridas S."/>
            <person name="Grigoriev I.V."/>
            <person name="Santelli C.M."/>
            <person name="Hansel C.M."/>
        </authorList>
    </citation>
    <scope>NUCLEOTIDE SEQUENCE [LARGE SCALE GENOMIC DNA]</scope>
    <source>
        <strain evidence="4 5">SRC1lrK2f</strain>
    </source>
</reference>
<organism evidence="4 5">
    <name type="scientific">Alternaria alternata</name>
    <name type="common">Alternaria rot fungus</name>
    <name type="synonym">Torula alternata</name>
    <dbReference type="NCBI Taxonomy" id="5599"/>
    <lineage>
        <taxon>Eukaryota</taxon>
        <taxon>Fungi</taxon>
        <taxon>Dikarya</taxon>
        <taxon>Ascomycota</taxon>
        <taxon>Pezizomycotina</taxon>
        <taxon>Dothideomycetes</taxon>
        <taxon>Pleosporomycetidae</taxon>
        <taxon>Pleosporales</taxon>
        <taxon>Pleosporineae</taxon>
        <taxon>Pleosporaceae</taxon>
        <taxon>Alternaria</taxon>
        <taxon>Alternaria sect. Alternaria</taxon>
        <taxon>Alternaria alternata complex</taxon>
    </lineage>
</organism>
<name>A0A177DWN1_ALTAL</name>
<dbReference type="OMA" id="DYSTAKH"/>
<evidence type="ECO:0000313" key="4">
    <source>
        <dbReference type="EMBL" id="OAG23868.1"/>
    </source>
</evidence>
<dbReference type="GO" id="GO:0016491">
    <property type="term" value="F:oxidoreductase activity"/>
    <property type="evidence" value="ECO:0007669"/>
    <property type="project" value="UniProtKB-KW"/>
</dbReference>
<dbReference type="PANTHER" id="PTHR43180:SF10">
    <property type="entry name" value="NAD(P)-BINDING PROTEIN"/>
    <property type="match status" value="1"/>
</dbReference>
<sequence>MTSFQIQDSDLTGFQGKVAVVTGGSSGIGLATAELLVSLGALVVVGDIQAPPASVADCHFVQIDVRRWNDLTKLFKSAKEKHGRVDFVFANAGIGPRANYLALDIDENGDPKEPNEDTLDINLDSVVKTVTLATHYMKDQAEGGSIVIMGSSTGLHPVRAVDYSTAKAGVLGFGRSFALLVEAAGLPIRVNTLAPSWTATQVLPNLKGLLDAVSENCQSTAVVARAAAYLMADKSRRGDLIFVCDGKYTEIEKSVLAPAYATIKGDGPSDDAVLAKVMALGS</sequence>
<dbReference type="InterPro" id="IPR036291">
    <property type="entry name" value="NAD(P)-bd_dom_sf"/>
</dbReference>
<dbReference type="RefSeq" id="XP_018389289.1">
    <property type="nucleotide sequence ID" value="XM_018532534.1"/>
</dbReference>
<dbReference type="EMBL" id="KV441472">
    <property type="protein sequence ID" value="OAG23868.1"/>
    <property type="molecule type" value="Genomic_DNA"/>
</dbReference>
<evidence type="ECO:0000256" key="3">
    <source>
        <dbReference type="RuleBase" id="RU000363"/>
    </source>
</evidence>
<dbReference type="CDD" id="cd05323">
    <property type="entry name" value="ADH_SDR_c_like"/>
    <property type="match status" value="1"/>
</dbReference>
<protein>
    <submittedName>
        <fullName evidence="4">NAD(P)-binding protein</fullName>
    </submittedName>
</protein>
<gene>
    <name evidence="4" type="ORF">CC77DRAFT_632411</name>
</gene>
<dbReference type="InterPro" id="IPR002347">
    <property type="entry name" value="SDR_fam"/>
</dbReference>
<comment type="similarity">
    <text evidence="1 3">Belongs to the short-chain dehydrogenases/reductases (SDR) family.</text>
</comment>
<evidence type="ECO:0000256" key="2">
    <source>
        <dbReference type="ARBA" id="ARBA00023002"/>
    </source>
</evidence>
<dbReference type="PRINTS" id="PR00080">
    <property type="entry name" value="SDRFAMILY"/>
</dbReference>
<proteinExistence type="inferred from homology"/>
<dbReference type="Pfam" id="PF00106">
    <property type="entry name" value="adh_short"/>
    <property type="match status" value="1"/>
</dbReference>
<dbReference type="KEGG" id="aalt:CC77DRAFT_632411"/>